<dbReference type="Pfam" id="PF14021">
    <property type="entry name" value="TNT"/>
    <property type="match status" value="1"/>
</dbReference>
<dbReference type="OrthoDB" id="2923349at2759"/>
<dbReference type="GeneID" id="68357472"/>
<dbReference type="InterPro" id="IPR025331">
    <property type="entry name" value="TNT"/>
</dbReference>
<evidence type="ECO:0000256" key="1">
    <source>
        <dbReference type="SAM" id="SignalP"/>
    </source>
</evidence>
<dbReference type="PANTHER" id="PTHR42059">
    <property type="entry name" value="TNT DOMAIN-CONTAINING PROTEIN"/>
    <property type="match status" value="1"/>
</dbReference>
<evidence type="ECO:0000313" key="3">
    <source>
        <dbReference type="EMBL" id="KAH0960188.1"/>
    </source>
</evidence>
<feature type="chain" id="PRO_5040504380" description="TNT domain-containing protein" evidence="1">
    <location>
        <begin position="18"/>
        <end position="292"/>
    </location>
</feature>
<dbReference type="RefSeq" id="XP_044717701.1">
    <property type="nucleotide sequence ID" value="XM_044866814.1"/>
</dbReference>
<dbReference type="EMBL" id="JAIZPD010000010">
    <property type="protein sequence ID" value="KAH0960188.1"/>
    <property type="molecule type" value="Genomic_DNA"/>
</dbReference>
<dbReference type="PANTHER" id="PTHR42059:SF1">
    <property type="entry name" value="TNT DOMAIN-CONTAINING PROTEIN"/>
    <property type="match status" value="1"/>
</dbReference>
<dbReference type="Proteomes" id="UP000824596">
    <property type="component" value="Unassembled WGS sequence"/>
</dbReference>
<dbReference type="InterPro" id="IPR053024">
    <property type="entry name" value="Fungal_surface_NADase"/>
</dbReference>
<protein>
    <recommendedName>
        <fullName evidence="2">TNT domain-containing protein</fullName>
    </recommendedName>
</protein>
<name>A0A9P8MQZ3_9HYPO</name>
<keyword evidence="1" id="KW-0732">Signal</keyword>
<organism evidence="3 4">
    <name type="scientific">Hirsutella rhossiliensis</name>
    <dbReference type="NCBI Taxonomy" id="111463"/>
    <lineage>
        <taxon>Eukaryota</taxon>
        <taxon>Fungi</taxon>
        <taxon>Dikarya</taxon>
        <taxon>Ascomycota</taxon>
        <taxon>Pezizomycotina</taxon>
        <taxon>Sordariomycetes</taxon>
        <taxon>Hypocreomycetidae</taxon>
        <taxon>Hypocreales</taxon>
        <taxon>Ophiocordycipitaceae</taxon>
        <taxon>Hirsutella</taxon>
    </lineage>
</organism>
<feature type="signal peptide" evidence="1">
    <location>
        <begin position="1"/>
        <end position="17"/>
    </location>
</feature>
<comment type="caution">
    <text evidence="3">The sequence shown here is derived from an EMBL/GenBank/DDBJ whole genome shotgun (WGS) entry which is preliminary data.</text>
</comment>
<evidence type="ECO:0000313" key="4">
    <source>
        <dbReference type="Proteomes" id="UP000824596"/>
    </source>
</evidence>
<reference evidence="3" key="1">
    <citation type="submission" date="2021-09" db="EMBL/GenBank/DDBJ databases">
        <title>A high-quality genome of the endoparasitic fungus Hirsutella rhossiliensis with a comparison of Hirsutella genomes reveals transposable elements contributing to genome size variation.</title>
        <authorList>
            <person name="Lin R."/>
            <person name="Jiao Y."/>
            <person name="Sun X."/>
            <person name="Ling J."/>
            <person name="Xie B."/>
            <person name="Cheng X."/>
        </authorList>
    </citation>
    <scope>NUCLEOTIDE SEQUENCE</scope>
    <source>
        <strain evidence="3">HR02</strain>
    </source>
</reference>
<dbReference type="GO" id="GO:0050135">
    <property type="term" value="F:NADP+ nucleosidase activity"/>
    <property type="evidence" value="ECO:0007669"/>
    <property type="project" value="InterPro"/>
</dbReference>
<evidence type="ECO:0000259" key="2">
    <source>
        <dbReference type="Pfam" id="PF14021"/>
    </source>
</evidence>
<proteinExistence type="predicted"/>
<keyword evidence="4" id="KW-1185">Reference proteome</keyword>
<sequence length="292" mass="32357">MSLVSFSLLVLAATGSAYVAPSSGTMHQPDAREAPSCDCKNDCTNTLNNATLKGIYRCGDPLLGPVKWPTKAPLQDLLEHWEPYAGQCPGAYLVDKLNPSTRSYVYPEKDGFMLDCMGNAIRERYDLTPGQLVDRFGPPTSAFLGDPGMSYEKRAITPKNLNFEANGKSPYHVYKVLKNLPVHGGTIRPAFGQPGGGYQYVLVDLTATSKALEQGYLTEIDLDSQLNGRCEPNETECAVNTNVGGGGKIGLKTCNADGSKWEGYRLYRLIGDPYSYARRRRYYYYPYRRRRS</sequence>
<gene>
    <name evidence="3" type="ORF">HRG_08343</name>
</gene>
<feature type="domain" description="TNT" evidence="2">
    <location>
        <begin position="127"/>
        <end position="220"/>
    </location>
</feature>
<dbReference type="AlphaFoldDB" id="A0A9P8MQZ3"/>
<accession>A0A9P8MQZ3</accession>